<proteinExistence type="predicted"/>
<evidence type="ECO:0000313" key="2">
    <source>
        <dbReference type="EMBL" id="HAV93191.1"/>
    </source>
</evidence>
<dbReference type="Proteomes" id="UP000264062">
    <property type="component" value="Unassembled WGS sequence"/>
</dbReference>
<protein>
    <submittedName>
        <fullName evidence="2">Uncharacterized protein</fullName>
    </submittedName>
</protein>
<accession>A0A350HCC5</accession>
<sequence>MSVGSFEKTLEMIIDLVYIFFMSYRKIGCAVILILAVNFSISFFYLKDVFRLTKYASQFTGERKILEVERYSGYDNVVQFVKYGDVLKGNTVIVNTTSDYSTRFTEFYNLSYLSSHKVFYAPIQIALNKDFTDSRNITKMVVLWEEGVVVHAEDSLFETSAYPFSCEVMKNIVRFQWFYPHGNDLNLYVSDEEGRVVFKTGVPFETAKDSFYEVRIPLEKLNLKKGVYFWNVSKPSFAKFMLFPGRFSYD</sequence>
<name>A0A350HCC5_UNCW3</name>
<comment type="caution">
    <text evidence="2">The sequence shown here is derived from an EMBL/GenBank/DDBJ whole genome shotgun (WGS) entry which is preliminary data.</text>
</comment>
<evidence type="ECO:0000256" key="1">
    <source>
        <dbReference type="SAM" id="Phobius"/>
    </source>
</evidence>
<evidence type="ECO:0000313" key="3">
    <source>
        <dbReference type="Proteomes" id="UP000264062"/>
    </source>
</evidence>
<organism evidence="2 3">
    <name type="scientific">candidate division WOR-3 bacterium</name>
    <dbReference type="NCBI Taxonomy" id="2052148"/>
    <lineage>
        <taxon>Bacteria</taxon>
        <taxon>Bacteria division WOR-3</taxon>
    </lineage>
</organism>
<gene>
    <name evidence="2" type="ORF">DCW38_08460</name>
</gene>
<dbReference type="AlphaFoldDB" id="A0A350HCC5"/>
<dbReference type="EMBL" id="DMZY01000253">
    <property type="protein sequence ID" value="HAV93191.1"/>
    <property type="molecule type" value="Genomic_DNA"/>
</dbReference>
<feature type="transmembrane region" description="Helical" evidence="1">
    <location>
        <begin position="24"/>
        <end position="46"/>
    </location>
</feature>
<reference evidence="2 3" key="1">
    <citation type="journal article" date="2018" name="Nat. Biotechnol.">
        <title>A standardized bacterial taxonomy based on genome phylogeny substantially revises the tree of life.</title>
        <authorList>
            <person name="Parks D.H."/>
            <person name="Chuvochina M."/>
            <person name="Waite D.W."/>
            <person name="Rinke C."/>
            <person name="Skarshewski A."/>
            <person name="Chaumeil P.A."/>
            <person name="Hugenholtz P."/>
        </authorList>
    </citation>
    <scope>NUCLEOTIDE SEQUENCE [LARGE SCALE GENOMIC DNA]</scope>
    <source>
        <strain evidence="2">UBA9956</strain>
    </source>
</reference>
<keyword evidence="1" id="KW-0472">Membrane</keyword>
<keyword evidence="1" id="KW-1133">Transmembrane helix</keyword>
<keyword evidence="1" id="KW-0812">Transmembrane</keyword>